<accession>A0A4Q7NFX7</accession>
<dbReference type="OrthoDB" id="3530815at2"/>
<proteinExistence type="inferred from homology"/>
<evidence type="ECO:0000256" key="6">
    <source>
        <dbReference type="ARBA" id="ARBA00023316"/>
    </source>
</evidence>
<feature type="domain" description="Peptidase S11 D-alanyl-D-alanine carboxypeptidase A N-terminal" evidence="12">
    <location>
        <begin position="87"/>
        <end position="290"/>
    </location>
</feature>
<name>A0A4Q7NFX7_9ACTN</name>
<gene>
    <name evidence="13" type="ORF">EV189_3094</name>
</gene>
<evidence type="ECO:0000256" key="10">
    <source>
        <dbReference type="SAM" id="MobiDB-lite"/>
    </source>
</evidence>
<dbReference type="PANTHER" id="PTHR21581:SF33">
    <property type="entry name" value="D-ALANYL-D-ALANINE CARBOXYPEPTIDASE DACB"/>
    <property type="match status" value="1"/>
</dbReference>
<evidence type="ECO:0000256" key="8">
    <source>
        <dbReference type="PIRSR" id="PIRSR618044-2"/>
    </source>
</evidence>
<evidence type="ECO:0000256" key="9">
    <source>
        <dbReference type="RuleBase" id="RU004016"/>
    </source>
</evidence>
<reference evidence="13 14" key="1">
    <citation type="submission" date="2019-02" db="EMBL/GenBank/DDBJ databases">
        <title>Genomic Encyclopedia of Type Strains, Phase IV (KMG-IV): sequencing the most valuable type-strain genomes for metagenomic binning, comparative biology and taxonomic classification.</title>
        <authorList>
            <person name="Goeker M."/>
        </authorList>
    </citation>
    <scope>NUCLEOTIDE SEQUENCE [LARGE SCALE GENOMIC DNA]</scope>
    <source>
        <strain evidence="13 14">DSM 45622</strain>
    </source>
</reference>
<dbReference type="Gene3D" id="3.40.710.10">
    <property type="entry name" value="DD-peptidase/beta-lactamase superfamily"/>
    <property type="match status" value="1"/>
</dbReference>
<dbReference type="InterPro" id="IPR012338">
    <property type="entry name" value="Beta-lactam/transpept-like"/>
</dbReference>
<dbReference type="InterPro" id="IPR001967">
    <property type="entry name" value="Peptidase_S11_N"/>
</dbReference>
<keyword evidence="13" id="KW-0121">Carboxypeptidase</keyword>
<dbReference type="GO" id="GO:0006508">
    <property type="term" value="P:proteolysis"/>
    <property type="evidence" value="ECO:0007669"/>
    <property type="project" value="InterPro"/>
</dbReference>
<feature type="region of interest" description="Disordered" evidence="10">
    <location>
        <begin position="1"/>
        <end position="26"/>
    </location>
</feature>
<feature type="binding site" evidence="8">
    <location>
        <position position="258"/>
    </location>
    <ligand>
        <name>substrate</name>
    </ligand>
</feature>
<dbReference type="PRINTS" id="PR00725">
    <property type="entry name" value="DADACBPTASE1"/>
</dbReference>
<keyword evidence="5" id="KW-0573">Peptidoglycan synthesis</keyword>
<dbReference type="GO" id="GO:0008360">
    <property type="term" value="P:regulation of cell shape"/>
    <property type="evidence" value="ECO:0007669"/>
    <property type="project" value="UniProtKB-KW"/>
</dbReference>
<dbReference type="AlphaFoldDB" id="A0A4Q7NFX7"/>
<keyword evidence="11" id="KW-0472">Membrane</keyword>
<evidence type="ECO:0000256" key="7">
    <source>
        <dbReference type="PIRSR" id="PIRSR618044-1"/>
    </source>
</evidence>
<protein>
    <submittedName>
        <fullName evidence="13">D-alanyl-D-alanine carboxypeptidase (Penicillin-binding protein 5/6)</fullName>
    </submittedName>
</protein>
<evidence type="ECO:0000256" key="11">
    <source>
        <dbReference type="SAM" id="Phobius"/>
    </source>
</evidence>
<dbReference type="GO" id="GO:0071555">
    <property type="term" value="P:cell wall organization"/>
    <property type="evidence" value="ECO:0007669"/>
    <property type="project" value="UniProtKB-KW"/>
</dbReference>
<evidence type="ECO:0000256" key="4">
    <source>
        <dbReference type="ARBA" id="ARBA00022960"/>
    </source>
</evidence>
<keyword evidence="14" id="KW-1185">Reference proteome</keyword>
<organism evidence="13 14">
    <name type="scientific">Motilibacter rhizosphaerae</name>
    <dbReference type="NCBI Taxonomy" id="598652"/>
    <lineage>
        <taxon>Bacteria</taxon>
        <taxon>Bacillati</taxon>
        <taxon>Actinomycetota</taxon>
        <taxon>Actinomycetes</taxon>
        <taxon>Motilibacterales</taxon>
        <taxon>Motilibacteraceae</taxon>
        <taxon>Motilibacter</taxon>
    </lineage>
</organism>
<evidence type="ECO:0000259" key="12">
    <source>
        <dbReference type="Pfam" id="PF00768"/>
    </source>
</evidence>
<keyword evidence="3" id="KW-0378">Hydrolase</keyword>
<evidence type="ECO:0000256" key="3">
    <source>
        <dbReference type="ARBA" id="ARBA00022801"/>
    </source>
</evidence>
<keyword evidence="11" id="KW-1133">Transmembrane helix</keyword>
<dbReference type="Proteomes" id="UP000293638">
    <property type="component" value="Unassembled WGS sequence"/>
</dbReference>
<keyword evidence="2" id="KW-0732">Signal</keyword>
<dbReference type="RefSeq" id="WP_130493856.1">
    <property type="nucleotide sequence ID" value="NZ_SGXD01000004.1"/>
</dbReference>
<feature type="active site" description="Acyl-ester intermediate" evidence="7">
    <location>
        <position position="93"/>
    </location>
</feature>
<evidence type="ECO:0000256" key="5">
    <source>
        <dbReference type="ARBA" id="ARBA00022984"/>
    </source>
</evidence>
<feature type="active site" evidence="7">
    <location>
        <position position="158"/>
    </location>
</feature>
<evidence type="ECO:0000256" key="1">
    <source>
        <dbReference type="ARBA" id="ARBA00007164"/>
    </source>
</evidence>
<dbReference type="PANTHER" id="PTHR21581">
    <property type="entry name" value="D-ALANYL-D-ALANINE CARBOXYPEPTIDASE"/>
    <property type="match status" value="1"/>
</dbReference>
<evidence type="ECO:0000313" key="13">
    <source>
        <dbReference type="EMBL" id="RZS82699.1"/>
    </source>
</evidence>
<dbReference type="SUPFAM" id="SSF56601">
    <property type="entry name" value="beta-lactamase/transpeptidase-like"/>
    <property type="match status" value="1"/>
</dbReference>
<dbReference type="GO" id="GO:0009252">
    <property type="term" value="P:peptidoglycan biosynthetic process"/>
    <property type="evidence" value="ECO:0007669"/>
    <property type="project" value="UniProtKB-KW"/>
</dbReference>
<dbReference type="Pfam" id="PF00768">
    <property type="entry name" value="Peptidase_S11"/>
    <property type="match status" value="1"/>
</dbReference>
<sequence length="313" mass="32496">MTPPATSVHTPPRPYSPGRTVAQPRRRRAGGRLLVISLVAALLVGLGLVRLGHAGTGGPVSGFAWPQDGQAAMVVGGRSAGTSGDQRAVPVASVAKVMTAYVVLREHPLGSRAPAVVITRADVADTVRRRARGESVLQLREGQRLTERQALLAVLLPSANNVAVALARSTAGSTDAFVARMNAEARRLGMRHTTYTDPSGYDPSTVSTAADQLRLVRAAMAVPAFAELVRQPTAVIPGAGTVRNTDVLLGRDGFVGVKTGSDRAAGGCFAFAAWRSVSGRRVLVLGVVLGQQGKSLVQAGQDAARRLVLSVPG</sequence>
<dbReference type="InterPro" id="IPR018044">
    <property type="entry name" value="Peptidase_S11"/>
</dbReference>
<keyword evidence="4" id="KW-0133">Cell shape</keyword>
<keyword evidence="13" id="KW-0645">Protease</keyword>
<feature type="active site" description="Proton acceptor" evidence="7">
    <location>
        <position position="96"/>
    </location>
</feature>
<evidence type="ECO:0000256" key="2">
    <source>
        <dbReference type="ARBA" id="ARBA00022729"/>
    </source>
</evidence>
<feature type="transmembrane region" description="Helical" evidence="11">
    <location>
        <begin position="33"/>
        <end position="51"/>
    </location>
</feature>
<keyword evidence="6" id="KW-0961">Cell wall biogenesis/degradation</keyword>
<evidence type="ECO:0000313" key="14">
    <source>
        <dbReference type="Proteomes" id="UP000293638"/>
    </source>
</evidence>
<keyword evidence="11" id="KW-0812">Transmembrane</keyword>
<comment type="similarity">
    <text evidence="1 9">Belongs to the peptidase S11 family.</text>
</comment>
<dbReference type="GO" id="GO:0009002">
    <property type="term" value="F:serine-type D-Ala-D-Ala carboxypeptidase activity"/>
    <property type="evidence" value="ECO:0007669"/>
    <property type="project" value="InterPro"/>
</dbReference>
<comment type="caution">
    <text evidence="13">The sequence shown here is derived from an EMBL/GenBank/DDBJ whole genome shotgun (WGS) entry which is preliminary data.</text>
</comment>
<dbReference type="EMBL" id="SGXD01000004">
    <property type="protein sequence ID" value="RZS82699.1"/>
    <property type="molecule type" value="Genomic_DNA"/>
</dbReference>